<gene>
    <name evidence="2" type="ORF">EMEDMD4_120014</name>
</gene>
<reference evidence="2" key="1">
    <citation type="submission" date="2019-06" db="EMBL/GenBank/DDBJ databases">
        <authorList>
            <person name="Le Quere A."/>
            <person name="Colella S."/>
        </authorList>
    </citation>
    <scope>NUCLEOTIDE SEQUENCE</scope>
    <source>
        <strain evidence="2">EmedicaeMD41</strain>
    </source>
</reference>
<dbReference type="EMBL" id="CABFNB010000024">
    <property type="protein sequence ID" value="VTZ59713.1"/>
    <property type="molecule type" value="Genomic_DNA"/>
</dbReference>
<name>A0A508WR31_9HYPH</name>
<keyword evidence="1" id="KW-0812">Transmembrane</keyword>
<keyword evidence="1" id="KW-0472">Membrane</keyword>
<organism evidence="2">
    <name type="scientific">Sinorhizobium medicae</name>
    <dbReference type="NCBI Taxonomy" id="110321"/>
    <lineage>
        <taxon>Bacteria</taxon>
        <taxon>Pseudomonadati</taxon>
        <taxon>Pseudomonadota</taxon>
        <taxon>Alphaproteobacteria</taxon>
        <taxon>Hyphomicrobiales</taxon>
        <taxon>Rhizobiaceae</taxon>
        <taxon>Sinorhizobium/Ensifer group</taxon>
        <taxon>Sinorhizobium</taxon>
    </lineage>
</organism>
<protein>
    <submittedName>
        <fullName evidence="2">Uncharacterized protein</fullName>
    </submittedName>
</protein>
<accession>A0A508WR31</accession>
<sequence length="282" mass="31556">MTSQRLRMRVLDPSRGSSASLRVALNRSSIGKDWFMMVAFRAARLAEWLATSLRRRLFFSTALVFAITVILLYACRYGLLTEREVELFKQSARFVVVSCRRANDDVHAPHLINLVVVDLREHNVFLDAHGKIATTIEGLRIEAAEVSNTRKRDVDETIQELIHPNAAQGNLGTNRHAFAKLEASDGITSAGDYRLLAGNRSEVGSCDGRLFGIAGRFANTHVDNDLVEARDLHFVGVGELLLYRLADALYIFLLEPRLISGLSHRSHLPNAWPRGPSCHRRS</sequence>
<feature type="transmembrane region" description="Helical" evidence="1">
    <location>
        <begin position="57"/>
        <end position="79"/>
    </location>
</feature>
<evidence type="ECO:0000313" key="2">
    <source>
        <dbReference type="EMBL" id="VTZ59713.1"/>
    </source>
</evidence>
<evidence type="ECO:0000256" key="1">
    <source>
        <dbReference type="SAM" id="Phobius"/>
    </source>
</evidence>
<dbReference type="Proteomes" id="UP000507954">
    <property type="component" value="Unassembled WGS sequence"/>
</dbReference>
<dbReference type="AlphaFoldDB" id="A0A508WR31"/>
<keyword evidence="1" id="KW-1133">Transmembrane helix</keyword>
<proteinExistence type="predicted"/>